<dbReference type="Proteomes" id="UP000664534">
    <property type="component" value="Unassembled WGS sequence"/>
</dbReference>
<evidence type="ECO:0000313" key="2">
    <source>
        <dbReference type="Proteomes" id="UP000664534"/>
    </source>
</evidence>
<protein>
    <recommendedName>
        <fullName evidence="3">F-box domain-containing protein</fullName>
    </recommendedName>
</protein>
<name>A0A8H3FML1_9LECA</name>
<comment type="caution">
    <text evidence="1">The sequence shown here is derived from an EMBL/GenBank/DDBJ whole genome shotgun (WGS) entry which is preliminary data.</text>
</comment>
<organism evidence="1 2">
    <name type="scientific">Imshaugia aleurites</name>
    <dbReference type="NCBI Taxonomy" id="172621"/>
    <lineage>
        <taxon>Eukaryota</taxon>
        <taxon>Fungi</taxon>
        <taxon>Dikarya</taxon>
        <taxon>Ascomycota</taxon>
        <taxon>Pezizomycotina</taxon>
        <taxon>Lecanoromycetes</taxon>
        <taxon>OSLEUM clade</taxon>
        <taxon>Lecanoromycetidae</taxon>
        <taxon>Lecanorales</taxon>
        <taxon>Lecanorineae</taxon>
        <taxon>Parmeliaceae</taxon>
        <taxon>Imshaugia</taxon>
    </lineage>
</organism>
<dbReference type="EMBL" id="CAJPDT010000034">
    <property type="protein sequence ID" value="CAF9923751.1"/>
    <property type="molecule type" value="Genomic_DNA"/>
</dbReference>
<reference evidence="1" key="1">
    <citation type="submission" date="2021-03" db="EMBL/GenBank/DDBJ databases">
        <authorList>
            <person name="Tagirdzhanova G."/>
        </authorList>
    </citation>
    <scope>NUCLEOTIDE SEQUENCE</scope>
</reference>
<sequence length="485" mass="54796">MARLQDLSTELVLGIVEKVLPEDIESLALASKYIYQLAMPRLEEHRRLRKEYTNFRNSVNYKPNHWLDPGGLLAELLCKIVDDASIGHYVKKIELGLLNTGAKEGWKPDEVFKKQVNPSKTRLRQHLKTNMDIIEEVIRAVEIIPTEEVDDWLHQIRRGNEDPVIALLLLYTPKLHTLMFEIPYDRRDSSYLLKTIQRVAGQGPAGKPYLSHFRNVELNFAEKWESLDFVKAFMSLPSLTTIKTDTLYVDGRTHEANSALLPRPSNVNKMSFQGGCLPQSVFSEFLRGMENLNAFDYSFRTLWRDMEYTPTFDCTAVISPLVANASHTLERLKLGPVDIRTSQIASLRGFRALREVTFDTSRCLLVEEDSVADFVGVLPVSINRLAFRWHEVGLVDGLGRLTAAFVGLIRESKTQLPHLRALHMSTNDQSESDALFEYLAGSDETMQINRLLSLNIQGPNGGGEIAAWADNVCTCGEDCFGNGSH</sequence>
<dbReference type="AlphaFoldDB" id="A0A8H3FML1"/>
<proteinExistence type="predicted"/>
<dbReference type="OrthoDB" id="5304354at2759"/>
<accession>A0A8H3FML1</accession>
<keyword evidence="2" id="KW-1185">Reference proteome</keyword>
<evidence type="ECO:0000313" key="1">
    <source>
        <dbReference type="EMBL" id="CAF9923751.1"/>
    </source>
</evidence>
<evidence type="ECO:0008006" key="3">
    <source>
        <dbReference type="Google" id="ProtNLM"/>
    </source>
</evidence>
<gene>
    <name evidence="1" type="ORF">IMSHALPRED_006008</name>
</gene>